<proteinExistence type="predicted"/>
<dbReference type="AlphaFoldDB" id="A0A7R9FX24"/>
<organism evidence="1">
    <name type="scientific">Timema shepardi</name>
    <name type="common">Walking stick</name>
    <dbReference type="NCBI Taxonomy" id="629360"/>
    <lineage>
        <taxon>Eukaryota</taxon>
        <taxon>Metazoa</taxon>
        <taxon>Ecdysozoa</taxon>
        <taxon>Arthropoda</taxon>
        <taxon>Hexapoda</taxon>
        <taxon>Insecta</taxon>
        <taxon>Pterygota</taxon>
        <taxon>Neoptera</taxon>
        <taxon>Polyneoptera</taxon>
        <taxon>Phasmatodea</taxon>
        <taxon>Timematodea</taxon>
        <taxon>Timematoidea</taxon>
        <taxon>Timematidae</taxon>
        <taxon>Timema</taxon>
    </lineage>
</organism>
<reference evidence="1" key="1">
    <citation type="submission" date="2020-11" db="EMBL/GenBank/DDBJ databases">
        <authorList>
            <person name="Tran Van P."/>
        </authorList>
    </citation>
    <scope>NUCLEOTIDE SEQUENCE</scope>
</reference>
<protein>
    <submittedName>
        <fullName evidence="1">Uncharacterized protein</fullName>
    </submittedName>
</protein>
<dbReference type="EMBL" id="OC000806">
    <property type="protein sequence ID" value="CAD7258376.1"/>
    <property type="molecule type" value="Genomic_DNA"/>
</dbReference>
<sequence>MKVVLEMKSWEVSPTFFVFVNKLHAFLCKIDLWIDKVQVKNYSAFLTLKALADDKNYTTITNEKLIRNPFSVKPKDLPDEIQEEVIKLQNDSSFRDSYESCKHGRVV</sequence>
<name>A0A7R9FX24_TIMSH</name>
<evidence type="ECO:0000313" key="1">
    <source>
        <dbReference type="EMBL" id="CAD7258376.1"/>
    </source>
</evidence>
<gene>
    <name evidence="1" type="ORF">TSIB3V08_LOCUS2613</name>
</gene>
<accession>A0A7R9FX24</accession>